<gene>
    <name evidence="2" type="ORF">SHI21_07300</name>
</gene>
<organism evidence="2 3">
    <name type="scientific">Bacteriovorax antarcticus</name>
    <dbReference type="NCBI Taxonomy" id="3088717"/>
    <lineage>
        <taxon>Bacteria</taxon>
        <taxon>Pseudomonadati</taxon>
        <taxon>Bdellovibrionota</taxon>
        <taxon>Bacteriovoracia</taxon>
        <taxon>Bacteriovoracales</taxon>
        <taxon>Bacteriovoracaceae</taxon>
        <taxon>Bacteriovorax</taxon>
    </lineage>
</organism>
<sequence>MVTTKAGLKALLTPDECVLVLIDHQAFQFTNLHSHEPTMVVNNVVALAKAAKVFNIPTILTTVLEERGGFLLKPLQDVYPDQKPINRTFINTWEDKKVTDAVKKTGRKKIIMAALWTEICLAMPVIQALGEGYEVYIVTDASGGVSLEAHEMAVQRMMAAGAVPMTWMAVAGELQRDWAREETGELFAQILTEHGGASGIAFNWEMQLLQTNARPETKAKLSPEARVH</sequence>
<reference evidence="2 3" key="1">
    <citation type="submission" date="2023-11" db="EMBL/GenBank/DDBJ databases">
        <title>A Novel Polar Bacteriovorax (B. antarcticus) Isolated from the Biocrust in Antarctica.</title>
        <authorList>
            <person name="Mun W."/>
            <person name="Choi S.Y."/>
            <person name="Mitchell R.J."/>
        </authorList>
    </citation>
    <scope>NUCLEOTIDE SEQUENCE [LARGE SCALE GENOMIC DNA]</scope>
    <source>
        <strain evidence="2 3">PP10</strain>
    </source>
</reference>
<accession>A0ABU5VSG9</accession>
<dbReference type="Gene3D" id="3.40.50.850">
    <property type="entry name" value="Isochorismatase-like"/>
    <property type="match status" value="1"/>
</dbReference>
<evidence type="ECO:0000259" key="1">
    <source>
        <dbReference type="Pfam" id="PF00857"/>
    </source>
</evidence>
<dbReference type="CDD" id="cd01012">
    <property type="entry name" value="YcaC_related"/>
    <property type="match status" value="1"/>
</dbReference>
<dbReference type="PANTHER" id="PTHR43559:SF3">
    <property type="entry name" value="HYDROLASE YCAC-RELATED"/>
    <property type="match status" value="1"/>
</dbReference>
<dbReference type="SUPFAM" id="SSF52499">
    <property type="entry name" value="Isochorismatase-like hydrolases"/>
    <property type="match status" value="1"/>
</dbReference>
<dbReference type="PANTHER" id="PTHR43559">
    <property type="entry name" value="HYDROLASE YCAC-RELATED"/>
    <property type="match status" value="1"/>
</dbReference>
<dbReference type="EMBL" id="JAYGJQ010000001">
    <property type="protein sequence ID" value="MEA9355999.1"/>
    <property type="molecule type" value="Genomic_DNA"/>
</dbReference>
<dbReference type="RefSeq" id="WP_323575646.1">
    <property type="nucleotide sequence ID" value="NZ_JAYGJQ010000001.1"/>
</dbReference>
<proteinExistence type="predicted"/>
<comment type="caution">
    <text evidence="2">The sequence shown here is derived from an EMBL/GenBank/DDBJ whole genome shotgun (WGS) entry which is preliminary data.</text>
</comment>
<evidence type="ECO:0000313" key="3">
    <source>
        <dbReference type="Proteomes" id="UP001302274"/>
    </source>
</evidence>
<feature type="domain" description="Isochorismatase-like" evidence="1">
    <location>
        <begin position="18"/>
        <end position="167"/>
    </location>
</feature>
<evidence type="ECO:0000313" key="2">
    <source>
        <dbReference type="EMBL" id="MEA9355999.1"/>
    </source>
</evidence>
<dbReference type="InterPro" id="IPR053152">
    <property type="entry name" value="Hydrolase_YcaC-like"/>
</dbReference>
<keyword evidence="3" id="KW-1185">Reference proteome</keyword>
<dbReference type="GO" id="GO:0016787">
    <property type="term" value="F:hydrolase activity"/>
    <property type="evidence" value="ECO:0007669"/>
    <property type="project" value="UniProtKB-KW"/>
</dbReference>
<name>A0ABU5VSG9_9BACT</name>
<dbReference type="InterPro" id="IPR036380">
    <property type="entry name" value="Isochorismatase-like_sf"/>
</dbReference>
<protein>
    <submittedName>
        <fullName evidence="2">Hydrolase</fullName>
    </submittedName>
</protein>
<dbReference type="Pfam" id="PF00857">
    <property type="entry name" value="Isochorismatase"/>
    <property type="match status" value="1"/>
</dbReference>
<dbReference type="Proteomes" id="UP001302274">
    <property type="component" value="Unassembled WGS sequence"/>
</dbReference>
<keyword evidence="2" id="KW-0378">Hydrolase</keyword>
<dbReference type="InterPro" id="IPR000868">
    <property type="entry name" value="Isochorismatase-like_dom"/>
</dbReference>